<sequence>MTTLAQGIAHLALSTFDALPPRCKPRRLEDGRREWTPMAAVVLATGDGPADLTCASLATGTKCLAASALPKCRGLVLHDSHAEVLALRGINHWLLREVQAILANPAYQSPFLEAAFETGSANNHQHESQAPFRLKSQVSVHFFTTEAPCGDASMEILMESLPTGEAQPWPTDHPDITALQGRGHFSMLGYVRRKPARADAEPSLSKSCTDKLSVKQFTSILSFPADLFVQRTINAHIESVIVYADKFNSTGSNSFLQHFRDFLSRELHQIQTQRAD</sequence>
<dbReference type="GO" id="GO:0003723">
    <property type="term" value="F:RNA binding"/>
    <property type="evidence" value="ECO:0007669"/>
    <property type="project" value="InterPro"/>
</dbReference>
<dbReference type="Pfam" id="PF02137">
    <property type="entry name" value="A_deamin"/>
    <property type="match status" value="1"/>
</dbReference>
<dbReference type="Proteomes" id="UP001203852">
    <property type="component" value="Unassembled WGS sequence"/>
</dbReference>
<dbReference type="PANTHER" id="PTHR47803:SF1">
    <property type="entry name" value="TRNA-SPECIFIC ADENOSINE DEAMINASE 1"/>
    <property type="match status" value="1"/>
</dbReference>
<dbReference type="GO" id="GO:0043829">
    <property type="term" value="F:tRNA-specific adenosine-37 deaminase activity"/>
    <property type="evidence" value="ECO:0007669"/>
    <property type="project" value="TreeGrafter"/>
</dbReference>
<name>A0AAN6DQB1_9EURO</name>
<proteinExistence type="predicted"/>
<organism evidence="2 3">
    <name type="scientific">Exophiala viscosa</name>
    <dbReference type="NCBI Taxonomy" id="2486360"/>
    <lineage>
        <taxon>Eukaryota</taxon>
        <taxon>Fungi</taxon>
        <taxon>Dikarya</taxon>
        <taxon>Ascomycota</taxon>
        <taxon>Pezizomycotina</taxon>
        <taxon>Eurotiomycetes</taxon>
        <taxon>Chaetothyriomycetidae</taxon>
        <taxon>Chaetothyriales</taxon>
        <taxon>Herpotrichiellaceae</taxon>
        <taxon>Exophiala</taxon>
    </lineage>
</organism>
<dbReference type="EMBL" id="MU404358">
    <property type="protein sequence ID" value="KAI1610616.1"/>
    <property type="molecule type" value="Genomic_DNA"/>
</dbReference>
<feature type="domain" description="A to I editase" evidence="1">
    <location>
        <begin position="56"/>
        <end position="230"/>
    </location>
</feature>
<accession>A0AAN6DQB1</accession>
<protein>
    <recommendedName>
        <fullName evidence="1">A to I editase domain-containing protein</fullName>
    </recommendedName>
</protein>
<keyword evidence="3" id="KW-1185">Reference proteome</keyword>
<gene>
    <name evidence="2" type="ORF">EDD36DRAFT_421690</name>
</gene>
<dbReference type="AlphaFoldDB" id="A0AAN6DQB1"/>
<dbReference type="PROSITE" id="PS50141">
    <property type="entry name" value="A_DEAMIN_EDITASE"/>
    <property type="match status" value="1"/>
</dbReference>
<dbReference type="InterPro" id="IPR042935">
    <property type="entry name" value="Tad1"/>
</dbReference>
<reference evidence="2" key="1">
    <citation type="journal article" date="2022" name="bioRxiv">
        <title>Deciphering the potential niche of two novel black yeast fungi from a biological soil crust based on their genomes, phenotypes, and melanin regulation.</title>
        <authorList>
            <consortium name="DOE Joint Genome Institute"/>
            <person name="Carr E.C."/>
            <person name="Barton Q."/>
            <person name="Grambo S."/>
            <person name="Sullivan M."/>
            <person name="Renfro C.M."/>
            <person name="Kuo A."/>
            <person name="Pangilinan J."/>
            <person name="Lipzen A."/>
            <person name="Keymanesh K."/>
            <person name="Savage E."/>
            <person name="Barry K."/>
            <person name="Grigoriev I.V."/>
            <person name="Riekhof W.R."/>
            <person name="Harris S.S."/>
        </authorList>
    </citation>
    <scope>NUCLEOTIDE SEQUENCE</scope>
    <source>
        <strain evidence="2">JF 03-4F</strain>
    </source>
</reference>
<evidence type="ECO:0000313" key="3">
    <source>
        <dbReference type="Proteomes" id="UP001203852"/>
    </source>
</evidence>
<dbReference type="PANTHER" id="PTHR47803">
    <property type="entry name" value="TRNA-SPECIFIC ADENOSINE DEAMINASE 1"/>
    <property type="match status" value="1"/>
</dbReference>
<dbReference type="GO" id="GO:0002100">
    <property type="term" value="P:tRNA wobble adenosine to inosine editing"/>
    <property type="evidence" value="ECO:0007669"/>
    <property type="project" value="InterPro"/>
</dbReference>
<comment type="caution">
    <text evidence="2">The sequence shown here is derived from an EMBL/GenBank/DDBJ whole genome shotgun (WGS) entry which is preliminary data.</text>
</comment>
<dbReference type="InterPro" id="IPR002466">
    <property type="entry name" value="A_deamin"/>
</dbReference>
<evidence type="ECO:0000259" key="1">
    <source>
        <dbReference type="PROSITE" id="PS50141"/>
    </source>
</evidence>
<dbReference type="SMART" id="SM00552">
    <property type="entry name" value="ADEAMc"/>
    <property type="match status" value="1"/>
</dbReference>
<evidence type="ECO:0000313" key="2">
    <source>
        <dbReference type="EMBL" id="KAI1610616.1"/>
    </source>
</evidence>